<proteinExistence type="predicted"/>
<evidence type="ECO:0000259" key="1">
    <source>
        <dbReference type="PROSITE" id="PS50994"/>
    </source>
</evidence>
<dbReference type="EMBL" id="JAYMGO010000022">
    <property type="protein sequence ID" value="KAL1250566.1"/>
    <property type="molecule type" value="Genomic_DNA"/>
</dbReference>
<dbReference type="InterPro" id="IPR012337">
    <property type="entry name" value="RNaseH-like_sf"/>
</dbReference>
<accession>A0ABR3LCC5</accession>
<dbReference type="InterPro" id="IPR001584">
    <property type="entry name" value="Integrase_cat-core"/>
</dbReference>
<dbReference type="PANTHER" id="PTHR37984:SF15">
    <property type="entry name" value="INTEGRASE CATALYTIC DOMAIN-CONTAINING PROTEIN"/>
    <property type="match status" value="1"/>
</dbReference>
<feature type="domain" description="Integrase catalytic" evidence="1">
    <location>
        <begin position="196"/>
        <end position="327"/>
    </location>
</feature>
<dbReference type="PROSITE" id="PS50994">
    <property type="entry name" value="INTEGRASE"/>
    <property type="match status" value="1"/>
</dbReference>
<comment type="caution">
    <text evidence="2">The sequence shown here is derived from an EMBL/GenBank/DDBJ whole genome shotgun (WGS) entry which is preliminary data.</text>
</comment>
<sequence>MNKFSHWLRSHRFTVWTDNNLLKYILTKPRLDACEQRWVALKLWLLQGVYMCAVMRFLLSCKHISIGKKQALAPYSTLLKQADNFRKDDVQNMFRLSAELSELRDVNAQTEPGDTTIKAVVTAGSVHVHSDEISAVMQTHKHWEEAGTVRAISQVQYLESLVAVGQNPVPIFTQDELLTEQVNDVIVNRVKFFTDHGRRPSRRENVYESRGTLRILRQWGKLTTRLGIVYRVSKHPVTKQKAYQYVVPESHWMAVLKGIHDDVGQQGQQRSLGFPVSIYSDQGANFESLLIVELCQLAGIDKTHATPYHSMGNGQAERMNRTLGNMICALPPRSKYGRTARLPVDLMFETVLLDRETVDIDKYVQSLKRDLCEAMKLAQSHSEIHNKKSKGQPVDIGQRVLLANKGERGKKKWAGI</sequence>
<dbReference type="SUPFAM" id="SSF53098">
    <property type="entry name" value="Ribonuclease H-like"/>
    <property type="match status" value="1"/>
</dbReference>
<organism evidence="2 3">
    <name type="scientific">Cirrhinus molitorella</name>
    <name type="common">mud carp</name>
    <dbReference type="NCBI Taxonomy" id="172907"/>
    <lineage>
        <taxon>Eukaryota</taxon>
        <taxon>Metazoa</taxon>
        <taxon>Chordata</taxon>
        <taxon>Craniata</taxon>
        <taxon>Vertebrata</taxon>
        <taxon>Euteleostomi</taxon>
        <taxon>Actinopterygii</taxon>
        <taxon>Neopterygii</taxon>
        <taxon>Teleostei</taxon>
        <taxon>Ostariophysi</taxon>
        <taxon>Cypriniformes</taxon>
        <taxon>Cyprinidae</taxon>
        <taxon>Labeoninae</taxon>
        <taxon>Labeonini</taxon>
        <taxon>Cirrhinus</taxon>
    </lineage>
</organism>
<dbReference type="Proteomes" id="UP001558613">
    <property type="component" value="Unassembled WGS sequence"/>
</dbReference>
<dbReference type="InterPro" id="IPR050951">
    <property type="entry name" value="Retrovirus_Pol_polyprotein"/>
</dbReference>
<evidence type="ECO:0000313" key="3">
    <source>
        <dbReference type="Proteomes" id="UP001558613"/>
    </source>
</evidence>
<evidence type="ECO:0000313" key="2">
    <source>
        <dbReference type="EMBL" id="KAL1250566.1"/>
    </source>
</evidence>
<name>A0ABR3LCC5_9TELE</name>
<dbReference type="Gene3D" id="3.30.420.10">
    <property type="entry name" value="Ribonuclease H-like superfamily/Ribonuclease H"/>
    <property type="match status" value="1"/>
</dbReference>
<keyword evidence="3" id="KW-1185">Reference proteome</keyword>
<dbReference type="InterPro" id="IPR036397">
    <property type="entry name" value="RNaseH_sf"/>
</dbReference>
<gene>
    <name evidence="2" type="ORF">QQF64_018362</name>
</gene>
<dbReference type="PANTHER" id="PTHR37984">
    <property type="entry name" value="PROTEIN CBG26694"/>
    <property type="match status" value="1"/>
</dbReference>
<protein>
    <recommendedName>
        <fullName evidence="1">Integrase catalytic domain-containing protein</fullName>
    </recommendedName>
</protein>
<reference evidence="2 3" key="1">
    <citation type="submission" date="2023-09" db="EMBL/GenBank/DDBJ databases">
        <authorList>
            <person name="Wang M."/>
        </authorList>
    </citation>
    <scope>NUCLEOTIDE SEQUENCE [LARGE SCALE GENOMIC DNA]</scope>
    <source>
        <strain evidence="2">GT-2023</strain>
        <tissue evidence="2">Liver</tissue>
    </source>
</reference>